<evidence type="ECO:0000313" key="4">
    <source>
        <dbReference type="Proteomes" id="UP001347796"/>
    </source>
</evidence>
<dbReference type="Gene3D" id="1.10.533.10">
    <property type="entry name" value="Death Domain, Fas"/>
    <property type="match status" value="1"/>
</dbReference>
<dbReference type="InterPro" id="IPR001315">
    <property type="entry name" value="CARD"/>
</dbReference>
<accession>A0AAN8Q0X1</accession>
<dbReference type="SUPFAM" id="SSF47986">
    <property type="entry name" value="DEATH domain"/>
    <property type="match status" value="1"/>
</dbReference>
<comment type="caution">
    <text evidence="3">The sequence shown here is derived from an EMBL/GenBank/DDBJ whole genome shotgun (WGS) entry which is preliminary data.</text>
</comment>
<dbReference type="Proteomes" id="UP001347796">
    <property type="component" value="Unassembled WGS sequence"/>
</dbReference>
<evidence type="ECO:0000256" key="1">
    <source>
        <dbReference type="SAM" id="Coils"/>
    </source>
</evidence>
<dbReference type="EMBL" id="JAZGQO010000002">
    <property type="protein sequence ID" value="KAK6192588.1"/>
    <property type="molecule type" value="Genomic_DNA"/>
</dbReference>
<dbReference type="CDD" id="cd01671">
    <property type="entry name" value="CARD"/>
    <property type="match status" value="1"/>
</dbReference>
<feature type="coiled-coil region" evidence="1">
    <location>
        <begin position="96"/>
        <end position="144"/>
    </location>
</feature>
<organism evidence="3 4">
    <name type="scientific">Patella caerulea</name>
    <name type="common">Rayed Mediterranean limpet</name>
    <dbReference type="NCBI Taxonomy" id="87958"/>
    <lineage>
        <taxon>Eukaryota</taxon>
        <taxon>Metazoa</taxon>
        <taxon>Spiralia</taxon>
        <taxon>Lophotrochozoa</taxon>
        <taxon>Mollusca</taxon>
        <taxon>Gastropoda</taxon>
        <taxon>Patellogastropoda</taxon>
        <taxon>Patelloidea</taxon>
        <taxon>Patellidae</taxon>
        <taxon>Patella</taxon>
    </lineage>
</organism>
<evidence type="ECO:0000313" key="3">
    <source>
        <dbReference type="EMBL" id="KAK6192588.1"/>
    </source>
</evidence>
<keyword evidence="4" id="KW-1185">Reference proteome</keyword>
<dbReference type="AlphaFoldDB" id="A0AAN8Q0X1"/>
<keyword evidence="1" id="KW-0175">Coiled coil</keyword>
<reference evidence="3 4" key="1">
    <citation type="submission" date="2024-01" db="EMBL/GenBank/DDBJ databases">
        <title>The genome of the rayed Mediterranean limpet Patella caerulea (Linnaeus, 1758).</title>
        <authorList>
            <person name="Anh-Thu Weber A."/>
            <person name="Halstead-Nussloch G."/>
        </authorList>
    </citation>
    <scope>NUCLEOTIDE SEQUENCE [LARGE SCALE GENOMIC DNA]</scope>
    <source>
        <strain evidence="3">AATW-2023a</strain>
        <tissue evidence="3">Whole specimen</tissue>
    </source>
</reference>
<sequence length="203" mass="23425">MPDASYVKIQTNFMYLLENIDPECLCRRLFSESVLDSDDMERIYKMKDCRGRKYATDFLLVILQYRGDVYDIFIECLKECGYDSVVDRLEMGGGDSTGLLNEVNNARNTLDELQGNYGNTKKELAKLKEKTLSIKQKIQLLQESNIEIACKCEATNTDLAEEKTKHEVTCRELKNTKTDLAEEKAKHEVTRKELIGLKNTSRW</sequence>
<feature type="domain" description="CARD" evidence="2">
    <location>
        <begin position="9"/>
        <end position="90"/>
    </location>
</feature>
<dbReference type="GO" id="GO:0042981">
    <property type="term" value="P:regulation of apoptotic process"/>
    <property type="evidence" value="ECO:0007669"/>
    <property type="project" value="InterPro"/>
</dbReference>
<proteinExistence type="predicted"/>
<dbReference type="Pfam" id="PF00619">
    <property type="entry name" value="CARD"/>
    <property type="match status" value="1"/>
</dbReference>
<gene>
    <name evidence="3" type="ORF">SNE40_004032</name>
</gene>
<protein>
    <recommendedName>
        <fullName evidence="2">CARD domain-containing protein</fullName>
    </recommendedName>
</protein>
<name>A0AAN8Q0X1_PATCE</name>
<evidence type="ECO:0000259" key="2">
    <source>
        <dbReference type="Pfam" id="PF00619"/>
    </source>
</evidence>
<dbReference type="InterPro" id="IPR011029">
    <property type="entry name" value="DEATH-like_dom_sf"/>
</dbReference>